<dbReference type="InterPro" id="IPR052035">
    <property type="entry name" value="ZnF_BED_domain_contain"/>
</dbReference>
<feature type="domain" description="BED-type" evidence="9">
    <location>
        <begin position="74"/>
        <end position="136"/>
    </location>
</feature>
<dbReference type="PANTHER" id="PTHR46481:SF11">
    <property type="entry name" value="ZINC FINGER BED DOMAIN-CONTAINING PROTEIN RICESLEEPER 2-LIKE"/>
    <property type="match status" value="1"/>
</dbReference>
<dbReference type="AlphaFoldDB" id="A0A3L6TSH7"/>
<keyword evidence="5" id="KW-0238">DNA-binding</keyword>
<reference evidence="11" key="1">
    <citation type="journal article" date="2019" name="Nat. Commun.">
        <title>The genome of broomcorn millet.</title>
        <authorList>
            <person name="Zou C."/>
            <person name="Miki D."/>
            <person name="Li D."/>
            <person name="Tang Q."/>
            <person name="Xiao L."/>
            <person name="Rajput S."/>
            <person name="Deng P."/>
            <person name="Jia W."/>
            <person name="Huang R."/>
            <person name="Zhang M."/>
            <person name="Sun Y."/>
            <person name="Hu J."/>
            <person name="Fu X."/>
            <person name="Schnable P.S."/>
            <person name="Li F."/>
            <person name="Zhang H."/>
            <person name="Feng B."/>
            <person name="Zhu X."/>
            <person name="Liu R."/>
            <person name="Schnable J.C."/>
            <person name="Zhu J.-K."/>
            <person name="Zhang H."/>
        </authorList>
    </citation>
    <scope>NUCLEOTIDE SEQUENCE [LARGE SCALE GENOMIC DNA]</scope>
</reference>
<organism evidence="10 11">
    <name type="scientific">Panicum miliaceum</name>
    <name type="common">Proso millet</name>
    <name type="synonym">Broomcorn millet</name>
    <dbReference type="NCBI Taxonomy" id="4540"/>
    <lineage>
        <taxon>Eukaryota</taxon>
        <taxon>Viridiplantae</taxon>
        <taxon>Streptophyta</taxon>
        <taxon>Embryophyta</taxon>
        <taxon>Tracheophyta</taxon>
        <taxon>Spermatophyta</taxon>
        <taxon>Magnoliopsida</taxon>
        <taxon>Liliopsida</taxon>
        <taxon>Poales</taxon>
        <taxon>Poaceae</taxon>
        <taxon>PACMAD clade</taxon>
        <taxon>Panicoideae</taxon>
        <taxon>Panicodae</taxon>
        <taxon>Paniceae</taxon>
        <taxon>Panicinae</taxon>
        <taxon>Panicum</taxon>
        <taxon>Panicum sect. Panicum</taxon>
    </lineage>
</organism>
<dbReference type="InterPro" id="IPR012337">
    <property type="entry name" value="RNaseH-like_sf"/>
</dbReference>
<dbReference type="GO" id="GO:0003677">
    <property type="term" value="F:DNA binding"/>
    <property type="evidence" value="ECO:0007669"/>
    <property type="project" value="UniProtKB-KW"/>
</dbReference>
<evidence type="ECO:0000313" key="11">
    <source>
        <dbReference type="Proteomes" id="UP000275267"/>
    </source>
</evidence>
<evidence type="ECO:0000256" key="7">
    <source>
        <dbReference type="PROSITE-ProRule" id="PRU00027"/>
    </source>
</evidence>
<keyword evidence="1" id="KW-0479">Metal-binding</keyword>
<dbReference type="SUPFAM" id="SSF57667">
    <property type="entry name" value="beta-beta-alpha zinc fingers"/>
    <property type="match status" value="1"/>
</dbReference>
<evidence type="ECO:0000256" key="5">
    <source>
        <dbReference type="ARBA" id="ARBA00023125"/>
    </source>
</evidence>
<evidence type="ECO:0000256" key="8">
    <source>
        <dbReference type="SAM" id="MobiDB-lite"/>
    </source>
</evidence>
<comment type="caution">
    <text evidence="10">The sequence shown here is derived from an EMBL/GenBank/DDBJ whole genome shotgun (WGS) entry which is preliminary data.</text>
</comment>
<keyword evidence="4" id="KW-0805">Transcription regulation</keyword>
<keyword evidence="11" id="KW-1185">Reference proteome</keyword>
<dbReference type="SUPFAM" id="SSF53098">
    <property type="entry name" value="Ribonuclease H-like"/>
    <property type="match status" value="1"/>
</dbReference>
<dbReference type="Pfam" id="PF02892">
    <property type="entry name" value="zf-BED"/>
    <property type="match status" value="1"/>
</dbReference>
<dbReference type="OrthoDB" id="1900170at2759"/>
<dbReference type="STRING" id="4540.A0A3L6TSH7"/>
<evidence type="ECO:0000256" key="1">
    <source>
        <dbReference type="ARBA" id="ARBA00022723"/>
    </source>
</evidence>
<dbReference type="InterPro" id="IPR025525">
    <property type="entry name" value="hAT-like_transposase_RNase-H"/>
</dbReference>
<dbReference type="GO" id="GO:0008270">
    <property type="term" value="F:zinc ion binding"/>
    <property type="evidence" value="ECO:0007669"/>
    <property type="project" value="UniProtKB-KW"/>
</dbReference>
<accession>A0A3L6TSH7</accession>
<dbReference type="Proteomes" id="UP000275267">
    <property type="component" value="Unassembled WGS sequence"/>
</dbReference>
<feature type="compositionally biased region" description="Polar residues" evidence="8">
    <location>
        <begin position="34"/>
        <end position="47"/>
    </location>
</feature>
<dbReference type="EMBL" id="PQIB02000001">
    <property type="protein sequence ID" value="RLN43110.1"/>
    <property type="molecule type" value="Genomic_DNA"/>
</dbReference>
<gene>
    <name evidence="10" type="ORF">C2845_PM01G29770</name>
</gene>
<keyword evidence="6" id="KW-0804">Transcription</keyword>
<dbReference type="PROSITE" id="PS50808">
    <property type="entry name" value="ZF_BED"/>
    <property type="match status" value="1"/>
</dbReference>
<dbReference type="SMART" id="SM00614">
    <property type="entry name" value="ZnF_BED"/>
    <property type="match status" value="1"/>
</dbReference>
<evidence type="ECO:0000256" key="3">
    <source>
        <dbReference type="ARBA" id="ARBA00022833"/>
    </source>
</evidence>
<evidence type="ECO:0000259" key="9">
    <source>
        <dbReference type="PROSITE" id="PS50808"/>
    </source>
</evidence>
<proteinExistence type="predicted"/>
<evidence type="ECO:0000256" key="6">
    <source>
        <dbReference type="ARBA" id="ARBA00023163"/>
    </source>
</evidence>
<sequence length="525" mass="59770">MLIDLICLFRLKKMSTPSGSQSPLSQASQAQLQTLSRSPSPQLESSNNSIPIEIEDIEVIEIEKDGAEAGSKRKLTSAVWKELKRVRFNGTVQAKCNYCGKKLSATSSNGTKHLHTHLKGCVQRKIKLNGKTLAQVSLRFGRTDAAAVMVENYTFDQETARKELSSMIVLHEYPLSIVDHVGFQRFVGALQPLFRIGTRNTIRSDIMAQYEVERKKAIEYMAGIQSRVAITSDLWTSDNQKRGYMAITTHFIDESWTLRNIIMRIIYVPAPHTAEVISEELYESLVEWNLDEKISSLTLDNCTTNDAVIPYLVRNIGKHKLMNEGKLLHMHCSAHILNLIVKDGLEELKNAIENIRDSVAYWTATPKRIEKFEEIAKFVKVDTKIKIGLDCRTRWNSTFIMLNTVLPYKPAFIRASRVDRQYTSLPSEEEWKFAEKVVGRLKLFYDITKLFSGTDYVTANIYFTRIAKIRKQIRQWSTCGVPLVEAMSANMIAKFDKYWTDIQGLMGIATLLDPRCKATVLLILL</sequence>
<dbReference type="Pfam" id="PF14372">
    <property type="entry name" value="hAT-like_RNase-H"/>
    <property type="match status" value="1"/>
</dbReference>
<keyword evidence="3" id="KW-0862">Zinc</keyword>
<keyword evidence="2 7" id="KW-0863">Zinc-finger</keyword>
<dbReference type="PANTHER" id="PTHR46481">
    <property type="entry name" value="ZINC FINGER BED DOMAIN-CONTAINING PROTEIN 4"/>
    <property type="match status" value="1"/>
</dbReference>
<evidence type="ECO:0000256" key="4">
    <source>
        <dbReference type="ARBA" id="ARBA00023015"/>
    </source>
</evidence>
<feature type="region of interest" description="Disordered" evidence="8">
    <location>
        <begin position="15"/>
        <end position="47"/>
    </location>
</feature>
<feature type="compositionally biased region" description="Low complexity" evidence="8">
    <location>
        <begin position="17"/>
        <end position="33"/>
    </location>
</feature>
<name>A0A3L6TSH7_PANMI</name>
<evidence type="ECO:0000256" key="2">
    <source>
        <dbReference type="ARBA" id="ARBA00022771"/>
    </source>
</evidence>
<protein>
    <recommendedName>
        <fullName evidence="9">BED-type domain-containing protein</fullName>
    </recommendedName>
</protein>
<dbReference type="InterPro" id="IPR036236">
    <property type="entry name" value="Znf_C2H2_sf"/>
</dbReference>
<dbReference type="SUPFAM" id="SSF140996">
    <property type="entry name" value="Hermes dimerisation domain"/>
    <property type="match status" value="1"/>
</dbReference>
<evidence type="ECO:0000313" key="10">
    <source>
        <dbReference type="EMBL" id="RLN43110.1"/>
    </source>
</evidence>
<dbReference type="InterPro" id="IPR003656">
    <property type="entry name" value="Znf_BED"/>
</dbReference>